<proteinExistence type="predicted"/>
<reference evidence="1" key="1">
    <citation type="journal article" date="2014" name="Front. Microbiol.">
        <title>High frequency of phylogenetically diverse reductive dehalogenase-homologous genes in deep subseafloor sedimentary metagenomes.</title>
        <authorList>
            <person name="Kawai M."/>
            <person name="Futagami T."/>
            <person name="Toyoda A."/>
            <person name="Takaki Y."/>
            <person name="Nishi S."/>
            <person name="Hori S."/>
            <person name="Arai W."/>
            <person name="Tsubouchi T."/>
            <person name="Morono Y."/>
            <person name="Uchiyama I."/>
            <person name="Ito T."/>
            <person name="Fujiyama A."/>
            <person name="Inagaki F."/>
            <person name="Takami H."/>
        </authorList>
    </citation>
    <scope>NUCLEOTIDE SEQUENCE</scope>
    <source>
        <strain evidence="1">Expedition CK06-06</strain>
    </source>
</reference>
<evidence type="ECO:0000313" key="1">
    <source>
        <dbReference type="EMBL" id="GAH01565.1"/>
    </source>
</evidence>
<protein>
    <submittedName>
        <fullName evidence="1">Uncharacterized protein</fullName>
    </submittedName>
</protein>
<organism evidence="1">
    <name type="scientific">marine sediment metagenome</name>
    <dbReference type="NCBI Taxonomy" id="412755"/>
    <lineage>
        <taxon>unclassified sequences</taxon>
        <taxon>metagenomes</taxon>
        <taxon>ecological metagenomes</taxon>
    </lineage>
</organism>
<accession>X1CZY1</accession>
<dbReference type="EMBL" id="BART01024182">
    <property type="protein sequence ID" value="GAH01565.1"/>
    <property type="molecule type" value="Genomic_DNA"/>
</dbReference>
<gene>
    <name evidence="1" type="ORF">S01H4_43769</name>
</gene>
<sequence>SDGCPSCVGPGGENGMGGKAESLAILKILAQQ</sequence>
<name>X1CZY1_9ZZZZ</name>
<feature type="non-terminal residue" evidence="1">
    <location>
        <position position="1"/>
    </location>
</feature>
<dbReference type="AlphaFoldDB" id="X1CZY1"/>
<comment type="caution">
    <text evidence="1">The sequence shown here is derived from an EMBL/GenBank/DDBJ whole genome shotgun (WGS) entry which is preliminary data.</text>
</comment>